<dbReference type="EMBL" id="CP000806">
    <property type="protein sequence ID" value="ACB50333.1"/>
    <property type="molecule type" value="Genomic_DNA"/>
</dbReference>
<dbReference type="STRING" id="43989.cce_0982"/>
<feature type="transmembrane region" description="Helical" evidence="1">
    <location>
        <begin position="20"/>
        <end position="38"/>
    </location>
</feature>
<protein>
    <submittedName>
        <fullName evidence="2">Uncharacterized protein</fullName>
    </submittedName>
</protein>
<organism evidence="2 3">
    <name type="scientific">Crocosphaera subtropica (strain ATCC 51142 / BH68)</name>
    <name type="common">Cyanothece sp. (strain ATCC 51142)</name>
    <dbReference type="NCBI Taxonomy" id="43989"/>
    <lineage>
        <taxon>Bacteria</taxon>
        <taxon>Bacillati</taxon>
        <taxon>Cyanobacteriota</taxon>
        <taxon>Cyanophyceae</taxon>
        <taxon>Oscillatoriophycideae</taxon>
        <taxon>Chroococcales</taxon>
        <taxon>Aphanothecaceae</taxon>
        <taxon>Crocosphaera</taxon>
        <taxon>Crocosphaera subtropica</taxon>
    </lineage>
</organism>
<keyword evidence="3" id="KW-1185">Reference proteome</keyword>
<evidence type="ECO:0000313" key="3">
    <source>
        <dbReference type="Proteomes" id="UP000001203"/>
    </source>
</evidence>
<keyword evidence="1" id="KW-1133">Transmembrane helix</keyword>
<keyword evidence="1" id="KW-0472">Membrane</keyword>
<gene>
    <name evidence="2" type="ordered locus">cce_0982</name>
</gene>
<accession>B1WT03</accession>
<sequence length="50" mass="5788">MKELRKSLKALSHNEYGDFAPTTVCTFYLLLTIDYLLIKNKSKKIILKSP</sequence>
<evidence type="ECO:0000256" key="1">
    <source>
        <dbReference type="SAM" id="Phobius"/>
    </source>
</evidence>
<evidence type="ECO:0000313" key="2">
    <source>
        <dbReference type="EMBL" id="ACB50333.1"/>
    </source>
</evidence>
<keyword evidence="1" id="KW-0812">Transmembrane</keyword>
<name>B1WT03_CROS5</name>
<proteinExistence type="predicted"/>
<dbReference type="HOGENOM" id="CLU_3116975_0_0_3"/>
<dbReference type="Proteomes" id="UP000001203">
    <property type="component" value="Chromosome circular"/>
</dbReference>
<dbReference type="KEGG" id="cyt:cce_0982"/>
<dbReference type="AlphaFoldDB" id="B1WT03"/>
<reference evidence="2 3" key="1">
    <citation type="journal article" date="2008" name="Proc. Natl. Acad. Sci. U.S.A.">
        <title>The genome of Cyanothece 51142, a unicellular diazotrophic cyanobacterium important in the marine nitrogen cycle.</title>
        <authorList>
            <person name="Welsh E.A."/>
            <person name="Liberton M."/>
            <person name="Stoeckel J."/>
            <person name="Loh T."/>
            <person name="Elvitigala T."/>
            <person name="Wang C."/>
            <person name="Wollam A."/>
            <person name="Fulton R.S."/>
            <person name="Clifton S.W."/>
            <person name="Jacobs J.M."/>
            <person name="Aurora R."/>
            <person name="Ghosh B.K."/>
            <person name="Sherman L.A."/>
            <person name="Smith R.D."/>
            <person name="Wilson R.K."/>
            <person name="Pakrasi H.B."/>
        </authorList>
    </citation>
    <scope>NUCLEOTIDE SEQUENCE [LARGE SCALE GENOMIC DNA]</scope>
    <source>
        <strain evidence="3">ATCC 51142 / BH68</strain>
    </source>
</reference>